<feature type="chain" id="PRO_5022773566" evidence="2">
    <location>
        <begin position="29"/>
        <end position="341"/>
    </location>
</feature>
<dbReference type="RefSeq" id="WP_138644181.1">
    <property type="nucleotide sequence ID" value="NZ_VCKW01000023.1"/>
</dbReference>
<feature type="compositionally biased region" description="Low complexity" evidence="1">
    <location>
        <begin position="132"/>
        <end position="144"/>
    </location>
</feature>
<evidence type="ECO:0000313" key="3">
    <source>
        <dbReference type="EMBL" id="TMR05393.1"/>
    </source>
</evidence>
<name>A0A5C4JGN7_9ACTN</name>
<evidence type="ECO:0000313" key="4">
    <source>
        <dbReference type="Proteomes" id="UP000309174"/>
    </source>
</evidence>
<feature type="region of interest" description="Disordered" evidence="1">
    <location>
        <begin position="29"/>
        <end position="78"/>
    </location>
</feature>
<organism evidence="3 4">
    <name type="scientific">Actinomadura soli</name>
    <dbReference type="NCBI Taxonomy" id="2508997"/>
    <lineage>
        <taxon>Bacteria</taxon>
        <taxon>Bacillati</taxon>
        <taxon>Actinomycetota</taxon>
        <taxon>Actinomycetes</taxon>
        <taxon>Streptosporangiales</taxon>
        <taxon>Thermomonosporaceae</taxon>
        <taxon>Actinomadura</taxon>
    </lineage>
</organism>
<dbReference type="OrthoDB" id="3464996at2"/>
<keyword evidence="4" id="KW-1185">Reference proteome</keyword>
<evidence type="ECO:0000256" key="2">
    <source>
        <dbReference type="SAM" id="SignalP"/>
    </source>
</evidence>
<feature type="region of interest" description="Disordered" evidence="1">
    <location>
        <begin position="94"/>
        <end position="203"/>
    </location>
</feature>
<feature type="compositionally biased region" description="Pro residues" evidence="1">
    <location>
        <begin position="108"/>
        <end position="131"/>
    </location>
</feature>
<proteinExistence type="predicted"/>
<dbReference type="Proteomes" id="UP000309174">
    <property type="component" value="Unassembled WGS sequence"/>
</dbReference>
<dbReference type="EMBL" id="VCKW01000023">
    <property type="protein sequence ID" value="TMR05393.1"/>
    <property type="molecule type" value="Genomic_DNA"/>
</dbReference>
<evidence type="ECO:0000256" key="1">
    <source>
        <dbReference type="SAM" id="MobiDB-lite"/>
    </source>
</evidence>
<comment type="caution">
    <text evidence="3">The sequence shown here is derived from an EMBL/GenBank/DDBJ whole genome shotgun (WGS) entry which is preliminary data.</text>
</comment>
<dbReference type="AlphaFoldDB" id="A0A5C4JGN7"/>
<gene>
    <name evidence="3" type="ORF">ETD83_06735</name>
</gene>
<feature type="compositionally biased region" description="Low complexity" evidence="1">
    <location>
        <begin position="29"/>
        <end position="46"/>
    </location>
</feature>
<reference evidence="3 4" key="1">
    <citation type="submission" date="2019-05" db="EMBL/GenBank/DDBJ databases">
        <title>Draft genome sequence of Actinomadura sp. 14C53.</title>
        <authorList>
            <person name="Saricaoglu S."/>
            <person name="Isik K."/>
        </authorList>
    </citation>
    <scope>NUCLEOTIDE SEQUENCE [LARGE SCALE GENOMIC DNA]</scope>
    <source>
        <strain evidence="3 4">14C53</strain>
    </source>
</reference>
<accession>A0A5C4JGN7</accession>
<feature type="signal peptide" evidence="2">
    <location>
        <begin position="1"/>
        <end position="28"/>
    </location>
</feature>
<sequence>MITLKAALIAASAVGTVAVGGGATWAMAGASDPAAPQPASAKAPAAERQVQDKVPATPPTCLPAKPGLPGAKLPNGKLPDAAAKKEIEKHLKQNPAGKDLPQGQLPKPGVPAVPGAPKPGVPAVPGAPNPGVPGNVPNPGVPGNLPKADLPKTDVPGVKAPDAKTLPKNLPSCAPSTGDLGKNLPAPGPENGRVPGKPGLPSAPKLDCSKLSPAVKVGSPVEKAVMLTKGLRYASAVPGTAELRKHNICAVTQKWTGAAGQWITVETLKTPAGMSQNQLRQALNLPQGGTPITVYGTAGWMGPGGSGVLLFDPNGYSMFVNGSPVLSGGLKDVTAALRQAQ</sequence>
<keyword evidence="2" id="KW-0732">Signal</keyword>
<protein>
    <submittedName>
        <fullName evidence="3">Uncharacterized protein</fullName>
    </submittedName>
</protein>